<dbReference type="RefSeq" id="WP_014866552.1">
    <property type="nucleotide sequence ID" value="NZ_LT158599.1"/>
</dbReference>
<dbReference type="PANTHER" id="PTHR12697">
    <property type="entry name" value="PBS LYASE HEAT-LIKE PROTEIN"/>
    <property type="match status" value="1"/>
</dbReference>
<dbReference type="PANTHER" id="PTHR12697:SF5">
    <property type="entry name" value="DEOXYHYPUSINE HYDROXYLASE"/>
    <property type="match status" value="1"/>
</dbReference>
<dbReference type="Pfam" id="PF03130">
    <property type="entry name" value="HEAT_PBS"/>
    <property type="match status" value="1"/>
</dbReference>
<dbReference type="Gene3D" id="1.25.10.10">
    <property type="entry name" value="Leucine-rich Repeat Variant"/>
    <property type="match status" value="4"/>
</dbReference>
<dbReference type="SMART" id="SM00567">
    <property type="entry name" value="EZ_HEAT"/>
    <property type="match status" value="7"/>
</dbReference>
<proteinExistence type="predicted"/>
<reference evidence="1 2" key="1">
    <citation type="submission" date="2016-01" db="EMBL/GenBank/DDBJ databases">
        <authorList>
            <person name="Manzoor S."/>
        </authorList>
    </citation>
    <scope>NUCLEOTIDE SEQUENCE [LARGE SCALE GENOMIC DNA]</scope>
    <source>
        <strain evidence="1">Methanoculleus sp MAB1</strain>
    </source>
</reference>
<evidence type="ECO:0000313" key="1">
    <source>
        <dbReference type="EMBL" id="CVK32055.1"/>
    </source>
</evidence>
<name>A0A0X3BKM2_9EURY</name>
<dbReference type="KEGG" id="mema:MMAB1_0841"/>
<dbReference type="OrthoDB" id="10495at2157"/>
<dbReference type="GO" id="GO:0016829">
    <property type="term" value="F:lyase activity"/>
    <property type="evidence" value="ECO:0007669"/>
    <property type="project" value="UniProtKB-KW"/>
</dbReference>
<dbReference type="AlphaFoldDB" id="A0A0X3BKM2"/>
<organism evidence="1 2">
    <name type="scientific">Methanoculleus bourgensis</name>
    <dbReference type="NCBI Taxonomy" id="83986"/>
    <lineage>
        <taxon>Archaea</taxon>
        <taxon>Methanobacteriati</taxon>
        <taxon>Methanobacteriota</taxon>
        <taxon>Stenosarchaea group</taxon>
        <taxon>Methanomicrobia</taxon>
        <taxon>Methanomicrobiales</taxon>
        <taxon>Methanomicrobiaceae</taxon>
        <taxon>Methanoculleus</taxon>
    </lineage>
</organism>
<dbReference type="Proteomes" id="UP000069850">
    <property type="component" value="Chromosome 1"/>
</dbReference>
<dbReference type="InterPro" id="IPR004155">
    <property type="entry name" value="PBS_lyase_HEAT"/>
</dbReference>
<dbReference type="EMBL" id="LT158599">
    <property type="protein sequence ID" value="CVK32055.1"/>
    <property type="molecule type" value="Genomic_DNA"/>
</dbReference>
<dbReference type="GO" id="GO:0016491">
    <property type="term" value="F:oxidoreductase activity"/>
    <property type="evidence" value="ECO:0007669"/>
    <property type="project" value="TreeGrafter"/>
</dbReference>
<protein>
    <submittedName>
        <fullName evidence="1">Heat repeat-containing PBS lyase</fullName>
    </submittedName>
</protein>
<gene>
    <name evidence="1" type="ORF">MMAB1_0841</name>
</gene>
<dbReference type="SUPFAM" id="SSF48371">
    <property type="entry name" value="ARM repeat"/>
    <property type="match status" value="1"/>
</dbReference>
<sequence>MSENFKPDLVVPLIRALSAPSTQVRSVAVQGLARRRDARAVGSIIESIRGMKYEDEDNVCQYVNEVLKALTYFDDINALESFASILDAEFDDLHPIVWHLTEEADRSTVEELAEFYEDDIEPLERILNGPYSIDIRKLIIHVLREIDTWSANQILVDVLNDKDEDEYLVAEAADALGANRFPEAFEPLCAMLTDKDRYTPDARSYAAAALGRIGEQRAVAPLAAVLTDPDEDDDILISFALEALKWLVLSDEESEDDAGEEMTDSVSPDSDDDTFAVLLGALEDSDYPMRELTIRGLAALKDPRAVSPILDAISDPEENEEYRALCRSAIGAIGRTGDASAVAALFRTLDMVADECKIFEDYRIGEEGALDEALKKVAGIGPEIIGPLREVVAGDYSLDIKATAIRTLGHISGPYPVPVLLEALKDTSCGGDIAAYAADELGTRKVGEAVDELCRIILDTEQYEEHSRLFAISALGEIGDPRALGSLREVFSDQDTFGELSAYVYEAFEEIIEVMESRSEDENLF</sequence>
<dbReference type="GeneID" id="27136840"/>
<dbReference type="Pfam" id="PF13646">
    <property type="entry name" value="HEAT_2"/>
    <property type="match status" value="2"/>
</dbReference>
<dbReference type="OMA" id="WVRYYAC"/>
<dbReference type="InterPro" id="IPR016024">
    <property type="entry name" value="ARM-type_fold"/>
</dbReference>
<keyword evidence="1" id="KW-0456">Lyase</keyword>
<dbReference type="InterPro" id="IPR011989">
    <property type="entry name" value="ARM-like"/>
</dbReference>
<evidence type="ECO:0000313" key="2">
    <source>
        <dbReference type="Proteomes" id="UP000069850"/>
    </source>
</evidence>
<accession>A0A0X3BKM2</accession>